<proteinExistence type="inferred from homology"/>
<dbReference type="OrthoDB" id="3585262at2759"/>
<dbReference type="InterPro" id="IPR036852">
    <property type="entry name" value="Peptidase_S8/S53_dom_sf"/>
</dbReference>
<feature type="domain" description="Peptidase S8/S53" evidence="5">
    <location>
        <begin position="216"/>
        <end position="259"/>
    </location>
</feature>
<gene>
    <name evidence="6" type="ORF">K469DRAFT_555443</name>
</gene>
<evidence type="ECO:0000256" key="1">
    <source>
        <dbReference type="ARBA" id="ARBA00011073"/>
    </source>
</evidence>
<name>A0A6A6ELQ2_9PEZI</name>
<accession>A0A6A6ELQ2</accession>
<keyword evidence="7" id="KW-1185">Reference proteome</keyword>
<dbReference type="InterPro" id="IPR000209">
    <property type="entry name" value="Peptidase_S8/S53_dom"/>
</dbReference>
<evidence type="ECO:0000313" key="6">
    <source>
        <dbReference type="EMBL" id="KAF2191649.1"/>
    </source>
</evidence>
<dbReference type="PROSITE" id="PS00138">
    <property type="entry name" value="SUBTILASE_SER"/>
    <property type="match status" value="1"/>
</dbReference>
<dbReference type="AlphaFoldDB" id="A0A6A6ELQ2"/>
<dbReference type="GO" id="GO:0006508">
    <property type="term" value="P:proteolysis"/>
    <property type="evidence" value="ECO:0007669"/>
    <property type="project" value="UniProtKB-KW"/>
</dbReference>
<dbReference type="InterPro" id="IPR023828">
    <property type="entry name" value="Peptidase_S8_Ser-AS"/>
</dbReference>
<dbReference type="Pfam" id="PF00082">
    <property type="entry name" value="Peptidase_S8"/>
    <property type="match status" value="1"/>
</dbReference>
<dbReference type="PANTHER" id="PTHR43806:SF11">
    <property type="entry name" value="CEREVISIN-RELATED"/>
    <property type="match status" value="1"/>
</dbReference>
<reference evidence="6" key="1">
    <citation type="journal article" date="2020" name="Stud. Mycol.">
        <title>101 Dothideomycetes genomes: a test case for predicting lifestyles and emergence of pathogens.</title>
        <authorList>
            <person name="Haridas S."/>
            <person name="Albert R."/>
            <person name="Binder M."/>
            <person name="Bloem J."/>
            <person name="Labutti K."/>
            <person name="Salamov A."/>
            <person name="Andreopoulos B."/>
            <person name="Baker S."/>
            <person name="Barry K."/>
            <person name="Bills G."/>
            <person name="Bluhm B."/>
            <person name="Cannon C."/>
            <person name="Castanera R."/>
            <person name="Culley D."/>
            <person name="Daum C."/>
            <person name="Ezra D."/>
            <person name="Gonzalez J."/>
            <person name="Henrissat B."/>
            <person name="Kuo A."/>
            <person name="Liang C."/>
            <person name="Lipzen A."/>
            <person name="Lutzoni F."/>
            <person name="Magnuson J."/>
            <person name="Mondo S."/>
            <person name="Nolan M."/>
            <person name="Ohm R."/>
            <person name="Pangilinan J."/>
            <person name="Park H.-J."/>
            <person name="Ramirez L."/>
            <person name="Alfaro M."/>
            <person name="Sun H."/>
            <person name="Tritt A."/>
            <person name="Yoshinaga Y."/>
            <person name="Zwiers L.-H."/>
            <person name="Turgeon B."/>
            <person name="Goodwin S."/>
            <person name="Spatafora J."/>
            <person name="Crous P."/>
            <person name="Grigoriev I."/>
        </authorList>
    </citation>
    <scope>NUCLEOTIDE SEQUENCE</scope>
    <source>
        <strain evidence="6">CBS 207.26</strain>
    </source>
</reference>
<dbReference type="EMBL" id="ML994616">
    <property type="protein sequence ID" value="KAF2191649.1"/>
    <property type="molecule type" value="Genomic_DNA"/>
</dbReference>
<dbReference type="Proteomes" id="UP000800200">
    <property type="component" value="Unassembled WGS sequence"/>
</dbReference>
<dbReference type="Gene3D" id="3.40.50.200">
    <property type="entry name" value="Peptidase S8/S53 domain"/>
    <property type="match status" value="2"/>
</dbReference>
<evidence type="ECO:0000256" key="4">
    <source>
        <dbReference type="ARBA" id="ARBA00022825"/>
    </source>
</evidence>
<dbReference type="InterPro" id="IPR050131">
    <property type="entry name" value="Peptidase_S8_subtilisin-like"/>
</dbReference>
<dbReference type="GO" id="GO:0004252">
    <property type="term" value="F:serine-type endopeptidase activity"/>
    <property type="evidence" value="ECO:0007669"/>
    <property type="project" value="InterPro"/>
</dbReference>
<organism evidence="6 7">
    <name type="scientific">Zopfia rhizophila CBS 207.26</name>
    <dbReference type="NCBI Taxonomy" id="1314779"/>
    <lineage>
        <taxon>Eukaryota</taxon>
        <taxon>Fungi</taxon>
        <taxon>Dikarya</taxon>
        <taxon>Ascomycota</taxon>
        <taxon>Pezizomycotina</taxon>
        <taxon>Dothideomycetes</taxon>
        <taxon>Dothideomycetes incertae sedis</taxon>
        <taxon>Zopfiaceae</taxon>
        <taxon>Zopfia</taxon>
    </lineage>
</organism>
<sequence length="435" mass="46691">MDTPVTLLFTPGEIIAPGTALKVRCCRPIQPQSAESVVTYQNQQRIHTAVSTEDNATVINVLAENLKPGHYKLSGIGFVLFDDQSEVRDLGNLITISRADRAHTLGVTGAGVNVAVFESGPRTMAANLPIRGRYLANPPLILNDADEHGRLVCGIISNTEPGQPHGIAPDCNLFSANSSSNDALRWAATTRENPRSIDRELPHITANGELVAAVGVALSGTSFAAPAVAGAVALIQQANSDLRKLPAACRAILLASADRNISGSTWWQDVQVPRDASDGAGALNAEAAVLVVQSRASKDGPPRKRAWDGGLWWGGNFGPNAVSSFRYRIQVPTATTTGRFTVKVAFTWDSFIPFNATGAVVPHMSFLWWNFDLLVFDDRGVQVANSSSFDNNYEIVEFTSLPNQEYAIAIRLTRDVPPAGRPMANVGIAWIVTEI</sequence>
<protein>
    <submittedName>
        <fullName evidence="6">Subtilisin-like protein</fullName>
    </submittedName>
</protein>
<comment type="similarity">
    <text evidence="1">Belongs to the peptidase S8 family.</text>
</comment>
<evidence type="ECO:0000313" key="7">
    <source>
        <dbReference type="Proteomes" id="UP000800200"/>
    </source>
</evidence>
<evidence type="ECO:0000256" key="2">
    <source>
        <dbReference type="ARBA" id="ARBA00022670"/>
    </source>
</evidence>
<dbReference type="PANTHER" id="PTHR43806">
    <property type="entry name" value="PEPTIDASE S8"/>
    <property type="match status" value="1"/>
</dbReference>
<keyword evidence="2" id="KW-0645">Protease</keyword>
<keyword evidence="3" id="KW-0378">Hydrolase</keyword>
<dbReference type="SUPFAM" id="SSF52743">
    <property type="entry name" value="Subtilisin-like"/>
    <property type="match status" value="1"/>
</dbReference>
<evidence type="ECO:0000256" key="3">
    <source>
        <dbReference type="ARBA" id="ARBA00022801"/>
    </source>
</evidence>
<evidence type="ECO:0000259" key="5">
    <source>
        <dbReference type="Pfam" id="PF00082"/>
    </source>
</evidence>
<keyword evidence="4" id="KW-0720">Serine protease</keyword>